<dbReference type="SUPFAM" id="SSF52218">
    <property type="entry name" value="Flavoproteins"/>
    <property type="match status" value="1"/>
</dbReference>
<dbReference type="Proteomes" id="UP000662770">
    <property type="component" value="Chromosome"/>
</dbReference>
<reference evidence="2 3" key="1">
    <citation type="submission" date="2021-03" db="EMBL/GenBank/DDBJ databases">
        <title>Novel species identification of genus Shewanella.</title>
        <authorList>
            <person name="Liu G."/>
            <person name="Zhang Q."/>
        </authorList>
    </citation>
    <scope>NUCLEOTIDE SEQUENCE [LARGE SCALE GENOMIC DNA]</scope>
    <source>
        <strain evidence="2 3">FJAT-51800</strain>
    </source>
</reference>
<dbReference type="Pfam" id="PF02525">
    <property type="entry name" value="Flavodoxin_2"/>
    <property type="match status" value="1"/>
</dbReference>
<evidence type="ECO:0000313" key="3">
    <source>
        <dbReference type="Proteomes" id="UP000662770"/>
    </source>
</evidence>
<sequence length="34" mass="3942">MFDVAANAANRIVFSFPIHWFNLTPMLKAYLNEV</sequence>
<evidence type="ECO:0000313" key="2">
    <source>
        <dbReference type="EMBL" id="QSX32108.1"/>
    </source>
</evidence>
<protein>
    <submittedName>
        <fullName evidence="2">NAD(P)H-dependent oxidoreductase</fullName>
    </submittedName>
</protein>
<organism evidence="2 3">
    <name type="scientific">Shewanella avicenniae</name>
    <dbReference type="NCBI Taxonomy" id="2814294"/>
    <lineage>
        <taxon>Bacteria</taxon>
        <taxon>Pseudomonadati</taxon>
        <taxon>Pseudomonadota</taxon>
        <taxon>Gammaproteobacteria</taxon>
        <taxon>Alteromonadales</taxon>
        <taxon>Shewanellaceae</taxon>
        <taxon>Shewanella</taxon>
    </lineage>
</organism>
<dbReference type="RefSeq" id="WP_207353353.1">
    <property type="nucleotide sequence ID" value="NZ_CP071503.1"/>
</dbReference>
<evidence type="ECO:0000259" key="1">
    <source>
        <dbReference type="Pfam" id="PF02525"/>
    </source>
</evidence>
<dbReference type="EMBL" id="CP071503">
    <property type="protein sequence ID" value="QSX32108.1"/>
    <property type="molecule type" value="Genomic_DNA"/>
</dbReference>
<keyword evidence="3" id="KW-1185">Reference proteome</keyword>
<dbReference type="Gene3D" id="3.40.50.360">
    <property type="match status" value="1"/>
</dbReference>
<feature type="domain" description="Flavodoxin-like fold" evidence="1">
    <location>
        <begin position="7"/>
        <end position="34"/>
    </location>
</feature>
<accession>A0ABX7QN19</accession>
<dbReference type="InterPro" id="IPR029039">
    <property type="entry name" value="Flavoprotein-like_sf"/>
</dbReference>
<dbReference type="InterPro" id="IPR003680">
    <property type="entry name" value="Flavodoxin_fold"/>
</dbReference>
<proteinExistence type="predicted"/>
<name>A0ABX7QN19_9GAMM</name>
<gene>
    <name evidence="2" type="ORF">JYB87_09935</name>
</gene>